<gene>
    <name evidence="2" type="ORF">ABH943_001251</name>
</gene>
<comment type="caution">
    <text evidence="2">The sequence shown here is derived from an EMBL/GenBank/DDBJ whole genome shotgun (WGS) entry which is preliminary data.</text>
</comment>
<sequence>MASQQNSMPIPERVRLVIALTEVNSRYLRGENRCAGAEIELACALACEKREGATPDRTRDIAELRERLDASENELLAIEAERDWLENELANFDTAASGKKPGEWQ</sequence>
<feature type="coiled-coil region" evidence="1">
    <location>
        <begin position="61"/>
        <end position="88"/>
    </location>
</feature>
<protein>
    <submittedName>
        <fullName evidence="2">Uncharacterized protein</fullName>
    </submittedName>
</protein>
<keyword evidence="1" id="KW-0175">Coiled coil</keyword>
<dbReference type="EMBL" id="JBIYDN010000003">
    <property type="protein sequence ID" value="MFK4441240.1"/>
    <property type="molecule type" value="Genomic_DNA"/>
</dbReference>
<evidence type="ECO:0000256" key="1">
    <source>
        <dbReference type="SAM" id="Coils"/>
    </source>
</evidence>
<reference evidence="2 3" key="1">
    <citation type="submission" date="2024-10" db="EMBL/GenBank/DDBJ databases">
        <authorList>
            <person name="Deangelis K."/>
            <person name="Huntemann M."/>
            <person name="Clum A."/>
            <person name="Wang J."/>
            <person name="Palaniappan K."/>
            <person name="Ritter S."/>
            <person name="Chen I.-M."/>
            <person name="Stamatis D."/>
            <person name="Reddy T."/>
            <person name="O'Malley R."/>
            <person name="Daum C."/>
            <person name="Ng V."/>
            <person name="Ivanova N."/>
            <person name="Kyrpides N."/>
            <person name="Woyke T."/>
        </authorList>
    </citation>
    <scope>NUCLEOTIDE SEQUENCE [LARGE SCALE GENOMIC DNA]</scope>
    <source>
        <strain evidence="2 3">GAS97</strain>
    </source>
</reference>
<reference evidence="2 3" key="2">
    <citation type="submission" date="2024-11" db="EMBL/GenBank/DDBJ databases">
        <title>Using genomics to understand microbial adaptation to soil warming.</title>
        <authorList>
            <person name="Deangelis K.M. PhD."/>
        </authorList>
    </citation>
    <scope>NUCLEOTIDE SEQUENCE [LARGE SCALE GENOMIC DNA]</scope>
    <source>
        <strain evidence="2 3">GAS97</strain>
    </source>
</reference>
<evidence type="ECO:0000313" key="2">
    <source>
        <dbReference type="EMBL" id="MFK4441240.1"/>
    </source>
</evidence>
<accession>A0ABW8MC52</accession>
<proteinExistence type="predicted"/>
<evidence type="ECO:0000313" key="3">
    <source>
        <dbReference type="Proteomes" id="UP001620514"/>
    </source>
</evidence>
<organism evidence="2 3">
    <name type="scientific">Caballeronia udeis</name>
    <dbReference type="NCBI Taxonomy" id="1232866"/>
    <lineage>
        <taxon>Bacteria</taxon>
        <taxon>Pseudomonadati</taxon>
        <taxon>Pseudomonadota</taxon>
        <taxon>Betaproteobacteria</taxon>
        <taxon>Burkholderiales</taxon>
        <taxon>Burkholderiaceae</taxon>
        <taxon>Caballeronia</taxon>
    </lineage>
</organism>
<dbReference type="Proteomes" id="UP001620514">
    <property type="component" value="Unassembled WGS sequence"/>
</dbReference>
<name>A0ABW8MC52_9BURK</name>
<keyword evidence="3" id="KW-1185">Reference proteome</keyword>